<dbReference type="InterPro" id="IPR005560">
    <property type="entry name" value="Csp_YhjQ"/>
</dbReference>
<dbReference type="PANTHER" id="PTHR37310:SF1">
    <property type="entry name" value="CYTOPLASMIC PROTEIN"/>
    <property type="match status" value="1"/>
</dbReference>
<dbReference type="Gene3D" id="1.20.1270.360">
    <property type="match status" value="1"/>
</dbReference>
<evidence type="ECO:0000313" key="2">
    <source>
        <dbReference type="Proteomes" id="UP000245431"/>
    </source>
</evidence>
<dbReference type="Pfam" id="PF03860">
    <property type="entry name" value="Csp"/>
    <property type="match status" value="1"/>
</dbReference>
<dbReference type="InterPro" id="IPR044543">
    <property type="entry name" value="YHJQ-like"/>
</dbReference>
<keyword evidence="1" id="KW-0614">Plasmid</keyword>
<geneLocation type="plasmid" evidence="2">
    <name>pve_Plasmid</name>
</geneLocation>
<evidence type="ECO:0000313" key="1">
    <source>
        <dbReference type="EMBL" id="SBW85077.1"/>
    </source>
</evidence>
<dbReference type="PANTHER" id="PTHR37310">
    <property type="entry name" value="CYTOPLASMIC PROTEIN-RELATED"/>
    <property type="match status" value="1"/>
</dbReference>
<proteinExistence type="predicted"/>
<dbReference type="CDD" id="cd08026">
    <property type="entry name" value="DUF326"/>
    <property type="match status" value="1"/>
</dbReference>
<evidence type="ECO:0008006" key="3">
    <source>
        <dbReference type="Google" id="ProtNLM"/>
    </source>
</evidence>
<dbReference type="AlphaFoldDB" id="A0A1D3K9U1"/>
<reference evidence="2" key="1">
    <citation type="submission" date="2016-07" db="EMBL/GenBank/DDBJ databases">
        <authorList>
            <person name="Florea S."/>
            <person name="Webb J.S."/>
            <person name="Jaromczyk J."/>
            <person name="Schardl C.L."/>
        </authorList>
    </citation>
    <scope>NUCLEOTIDE SEQUENCE [LARGE SCALE GENOMIC DNA]</scope>
    <source>
        <strain evidence="2">1YdBTEX2</strain>
        <plasmid evidence="2">Plasmid pve_Plasmid</plasmid>
    </source>
</reference>
<dbReference type="EMBL" id="LT599585">
    <property type="protein sequence ID" value="SBW85077.1"/>
    <property type="molecule type" value="Genomic_DNA"/>
</dbReference>
<sequence length="121" mass="13282">MSDTPVTSHRNTHQYLRPCVEACSDCHKTCLNTAMTHCLEAGGKHLEAEHFRLMINCAEICQTSANFLLSGSTFHHHVCGVCAEICDACVKSCEQVGGMEDCVRACRECAEICRKMAGEQS</sequence>
<organism evidence="1 2">
    <name type="scientific">Pseudomonas veronii 1YdBTEX2</name>
    <dbReference type="NCBI Taxonomy" id="1295141"/>
    <lineage>
        <taxon>Bacteria</taxon>
        <taxon>Pseudomonadati</taxon>
        <taxon>Pseudomonadota</taxon>
        <taxon>Gammaproteobacteria</taxon>
        <taxon>Pseudomonadales</taxon>
        <taxon>Pseudomonadaceae</taxon>
        <taxon>Pseudomonas</taxon>
    </lineage>
</organism>
<dbReference type="Proteomes" id="UP000245431">
    <property type="component" value="Plasmid PVE_plasmid"/>
</dbReference>
<gene>
    <name evidence="1" type="ORF">PVE_P0032</name>
</gene>
<protein>
    <recommendedName>
        <fullName evidence="3">Ferredoxin</fullName>
    </recommendedName>
</protein>
<accession>A0A1D3K9U1</accession>
<name>A0A1D3K9U1_PSEVE</name>